<proteinExistence type="predicted"/>
<accession>A0A9Q7XV78</accession>
<organism evidence="2 3">
    <name type="scientific">Cupriavidus taiwanensis</name>
    <dbReference type="NCBI Taxonomy" id="164546"/>
    <lineage>
        <taxon>Bacteria</taxon>
        <taxon>Pseudomonadati</taxon>
        <taxon>Pseudomonadota</taxon>
        <taxon>Betaproteobacteria</taxon>
        <taxon>Burkholderiales</taxon>
        <taxon>Burkholderiaceae</taxon>
        <taxon>Cupriavidus</taxon>
    </lineage>
</organism>
<gene>
    <name evidence="2" type="ORF">CBM2636_MP10276</name>
</gene>
<reference evidence="2 3" key="1">
    <citation type="submission" date="2018-01" db="EMBL/GenBank/DDBJ databases">
        <authorList>
            <person name="Clerissi C."/>
        </authorList>
    </citation>
    <scope>NUCLEOTIDE SEQUENCE [LARGE SCALE GENOMIC DNA]</scope>
    <source>
        <strain evidence="2">Cupriavidus taiwanensis SWF 66322</strain>
        <plasmid evidence="3">cbm2636_mp</plasmid>
    </source>
</reference>
<evidence type="ECO:0000256" key="1">
    <source>
        <dbReference type="SAM" id="MobiDB-lite"/>
    </source>
</evidence>
<evidence type="ECO:0000313" key="2">
    <source>
        <dbReference type="EMBL" id="SPD66640.1"/>
    </source>
</evidence>
<geneLocation type="plasmid" evidence="3">
    <name>cbm2636_mp</name>
</geneLocation>
<dbReference type="AlphaFoldDB" id="A0A9Q7XV78"/>
<dbReference type="Proteomes" id="UP000254259">
    <property type="component" value="Plasmid CBM2636_mp"/>
</dbReference>
<name>A0A9Q7XV78_9BURK</name>
<dbReference type="EMBL" id="LT984814">
    <property type="protein sequence ID" value="SPD66640.1"/>
    <property type="molecule type" value="Genomic_DNA"/>
</dbReference>
<keyword evidence="2" id="KW-0614">Plasmid</keyword>
<evidence type="ECO:0000313" key="3">
    <source>
        <dbReference type="Proteomes" id="UP000254259"/>
    </source>
</evidence>
<protein>
    <submittedName>
        <fullName evidence="2">Uncharacterized protein</fullName>
    </submittedName>
</protein>
<sequence length="62" mass="6611">MNSLRHFVVLRVFSPLPQAGEGTPNRHLKSPRHLAVPRVFSPLPPAGEGPGVRASVSTKSTA</sequence>
<feature type="region of interest" description="Disordered" evidence="1">
    <location>
        <begin position="38"/>
        <end position="62"/>
    </location>
</feature>